<dbReference type="SUPFAM" id="SSF117281">
    <property type="entry name" value="Kelch motif"/>
    <property type="match status" value="1"/>
</dbReference>
<accession>A0A0K8RCJ9</accession>
<sequence length="132" mass="14732">MAAPILKWKRVTNTTGPAPRPRHGHRAVAIKDLMIVFGGGNEGIVDELHVYNTYLLHCTNEPNVSIPQLANLLIERAQNTNWVVVFKSLVTVHHLMCYGNERFTQYLASSNCTFQLGTFVDKTGVQGEQTLP</sequence>
<name>A0A0K8RCJ9_IXORI</name>
<dbReference type="InterPro" id="IPR008942">
    <property type="entry name" value="ENTH_VHS"/>
</dbReference>
<dbReference type="InterPro" id="IPR043536">
    <property type="entry name" value="HCF1/2"/>
</dbReference>
<dbReference type="GO" id="GO:0006338">
    <property type="term" value="P:chromatin remodeling"/>
    <property type="evidence" value="ECO:0007669"/>
    <property type="project" value="TreeGrafter"/>
</dbReference>
<dbReference type="GO" id="GO:0035097">
    <property type="term" value="C:histone methyltransferase complex"/>
    <property type="evidence" value="ECO:0007669"/>
    <property type="project" value="TreeGrafter"/>
</dbReference>
<dbReference type="AlphaFoldDB" id="A0A0K8RCJ9"/>
<dbReference type="Gene3D" id="1.25.40.90">
    <property type="match status" value="1"/>
</dbReference>
<dbReference type="PANTHER" id="PTHR46003">
    <property type="entry name" value="HOST CELL FACTOR"/>
    <property type="match status" value="1"/>
</dbReference>
<evidence type="ECO:0000259" key="1">
    <source>
        <dbReference type="PROSITE" id="PS50942"/>
    </source>
</evidence>
<dbReference type="GO" id="GO:0003713">
    <property type="term" value="F:transcription coactivator activity"/>
    <property type="evidence" value="ECO:0007669"/>
    <property type="project" value="TreeGrafter"/>
</dbReference>
<reference evidence="2" key="1">
    <citation type="submission" date="2012-12" db="EMBL/GenBank/DDBJ databases">
        <title>Identification and characterization of a phenylalanine ammonia-lyase gene family in Isatis indigotica Fort.</title>
        <authorList>
            <person name="Liu Q."/>
            <person name="Chen J."/>
            <person name="Zhou X."/>
            <person name="Di P."/>
            <person name="Xiao Y."/>
            <person name="Xuan H."/>
            <person name="Zhang L."/>
            <person name="Chen W."/>
        </authorList>
    </citation>
    <scope>NUCLEOTIDE SEQUENCE</scope>
    <source>
        <tissue evidence="2">Salivary gland</tissue>
    </source>
</reference>
<protein>
    <submittedName>
        <fullName evidence="2">Putative phosphatidylinositol-binding clathrin assembly protein unc-11</fullName>
    </submittedName>
</protein>
<dbReference type="InterPro" id="IPR013809">
    <property type="entry name" value="ENTH"/>
</dbReference>
<dbReference type="SUPFAM" id="SSF48464">
    <property type="entry name" value="ENTH/VHS domain"/>
    <property type="match status" value="1"/>
</dbReference>
<dbReference type="PANTHER" id="PTHR46003:SF1">
    <property type="entry name" value="HOST CELL FACTOR"/>
    <property type="match status" value="1"/>
</dbReference>
<feature type="domain" description="ENTH" evidence="1">
    <location>
        <begin position="23"/>
        <end position="132"/>
    </location>
</feature>
<dbReference type="InterPro" id="IPR011417">
    <property type="entry name" value="ANTH_dom"/>
</dbReference>
<dbReference type="InterPro" id="IPR015915">
    <property type="entry name" value="Kelch-typ_b-propeller"/>
</dbReference>
<dbReference type="GO" id="GO:0005543">
    <property type="term" value="F:phospholipid binding"/>
    <property type="evidence" value="ECO:0007669"/>
    <property type="project" value="InterPro"/>
</dbReference>
<dbReference type="EMBL" id="GADI01005614">
    <property type="protein sequence ID" value="JAA68194.1"/>
    <property type="molecule type" value="mRNA"/>
</dbReference>
<organism evidence="2">
    <name type="scientific">Ixodes ricinus</name>
    <name type="common">Common tick</name>
    <name type="synonym">Acarus ricinus</name>
    <dbReference type="NCBI Taxonomy" id="34613"/>
    <lineage>
        <taxon>Eukaryota</taxon>
        <taxon>Metazoa</taxon>
        <taxon>Ecdysozoa</taxon>
        <taxon>Arthropoda</taxon>
        <taxon>Chelicerata</taxon>
        <taxon>Arachnida</taxon>
        <taxon>Acari</taxon>
        <taxon>Parasitiformes</taxon>
        <taxon>Ixodida</taxon>
        <taxon>Ixodoidea</taxon>
        <taxon>Ixodidae</taxon>
        <taxon>Ixodinae</taxon>
        <taxon>Ixodes</taxon>
    </lineage>
</organism>
<evidence type="ECO:0000313" key="2">
    <source>
        <dbReference type="EMBL" id="JAA68194.1"/>
    </source>
</evidence>
<proteinExistence type="evidence at transcript level"/>
<dbReference type="PROSITE" id="PS50942">
    <property type="entry name" value="ENTH"/>
    <property type="match status" value="1"/>
</dbReference>
<dbReference type="Pfam" id="PF07651">
    <property type="entry name" value="ANTH"/>
    <property type="match status" value="1"/>
</dbReference>